<gene>
    <name evidence="4" type="ORF">DWU89_04820</name>
    <name evidence="3" type="ORF">H8784_04735</name>
</gene>
<dbReference type="RefSeq" id="WP_115498587.1">
    <property type="nucleotide sequence ID" value="NZ_JACRTI010000007.1"/>
</dbReference>
<dbReference type="Proteomes" id="UP000629596">
    <property type="component" value="Unassembled WGS sequence"/>
</dbReference>
<evidence type="ECO:0000313" key="6">
    <source>
        <dbReference type="Proteomes" id="UP000629596"/>
    </source>
</evidence>
<evidence type="ECO:0000313" key="3">
    <source>
        <dbReference type="EMBL" id="MBC8601026.1"/>
    </source>
</evidence>
<dbReference type="EMBL" id="QREV01000007">
    <property type="protein sequence ID" value="RDU50344.1"/>
    <property type="molecule type" value="Genomic_DNA"/>
</dbReference>
<feature type="region of interest" description="Disordered" evidence="1">
    <location>
        <begin position="367"/>
        <end position="388"/>
    </location>
</feature>
<reference evidence="3 6" key="2">
    <citation type="submission" date="2020-08" db="EMBL/GenBank/DDBJ databases">
        <title>Genome public.</title>
        <authorList>
            <person name="Liu C."/>
            <person name="Sun Q."/>
        </authorList>
    </citation>
    <scope>NUCLEOTIDE SEQUENCE [LARGE SCALE GENOMIC DNA]</scope>
    <source>
        <strain evidence="3 6">426_9</strain>
    </source>
</reference>
<feature type="chain" id="PRO_5017770321" description="VCBS repeat-containing protein" evidence="2">
    <location>
        <begin position="23"/>
        <end position="591"/>
    </location>
</feature>
<evidence type="ECO:0000256" key="1">
    <source>
        <dbReference type="SAM" id="MobiDB-lite"/>
    </source>
</evidence>
<proteinExistence type="predicted"/>
<organism evidence="4 5">
    <name type="scientific">Parabacteroides acidifaciens</name>
    <dbReference type="NCBI Taxonomy" id="2290935"/>
    <lineage>
        <taxon>Bacteria</taxon>
        <taxon>Pseudomonadati</taxon>
        <taxon>Bacteroidota</taxon>
        <taxon>Bacteroidia</taxon>
        <taxon>Bacteroidales</taxon>
        <taxon>Tannerellaceae</taxon>
        <taxon>Parabacteroides</taxon>
    </lineage>
</organism>
<evidence type="ECO:0000313" key="5">
    <source>
        <dbReference type="Proteomes" id="UP000256321"/>
    </source>
</evidence>
<evidence type="ECO:0000313" key="4">
    <source>
        <dbReference type="EMBL" id="RDU50344.1"/>
    </source>
</evidence>
<accession>A0A3D8HH78</accession>
<dbReference type="AlphaFoldDB" id="A0A3D8HH78"/>
<dbReference type="Proteomes" id="UP000256321">
    <property type="component" value="Unassembled WGS sequence"/>
</dbReference>
<keyword evidence="6" id="KW-1185">Reference proteome</keyword>
<name>A0A3D8HH78_9BACT</name>
<protein>
    <recommendedName>
        <fullName evidence="7">VCBS repeat-containing protein</fullName>
    </recommendedName>
</protein>
<evidence type="ECO:0000256" key="2">
    <source>
        <dbReference type="SAM" id="SignalP"/>
    </source>
</evidence>
<dbReference type="EMBL" id="JACRTI010000007">
    <property type="protein sequence ID" value="MBC8601026.1"/>
    <property type="molecule type" value="Genomic_DNA"/>
</dbReference>
<feature type="signal peptide" evidence="2">
    <location>
        <begin position="1"/>
        <end position="22"/>
    </location>
</feature>
<evidence type="ECO:0008006" key="7">
    <source>
        <dbReference type="Google" id="ProtNLM"/>
    </source>
</evidence>
<keyword evidence="2" id="KW-0732">Signal</keyword>
<sequence length="591" mass="67796">MKPITLLLAAGSLLLSAQGVSAQTDKPVKKDYWNANTLLIPYRLPPAPAGYKPTYIDLDGDGDPDILRTVTANGIPVQWIDDDDDMQYGDLEGDTDNDCLMIDRNRDGIYGGYGDLIIDWVGEDEDGNPAMQVVVDNIPEADRMKTGNGHYMWVIDTDKDDVFNYVDWNTFTLRCWIHNGISDFYEDYHGKSAFMKIHSSTERVNDVRMNWENPFLFYDPDNDGLTEMAIRFCDTPKIVKEDGQANSVLAGSIDWASISIDMDNDNGPGNEFDLDMTIRFTGPGFSYKDQKHINKNLRGLPEADTFFMDARWRQLPELLYPDHDAAWDLTFKKGKWDEAWFTYDEDDDCNRWERVELYQPLDPFKVGKGQGGIDNNGQSDPAGDRGEWDLDNSGHGQLYVSPIDGKIHLYGAEWGCWRIDQNAKFYQGMGGIYDGYGPKRIETEPTVFPTVKYTDTDNNGFFDLMEFDLDGDKVFEQRISMKELGLDDRCPIINTADMKYKDFLDLQSQVSDNMWKNAEKAIEVAKAKKLNTKWYALMLQPKSTRERYHYGFWLQFYLYNDLKDLAERTNDKALAGVIDKAYLQGKWELIK</sequence>
<comment type="caution">
    <text evidence="4">The sequence shown here is derived from an EMBL/GenBank/DDBJ whole genome shotgun (WGS) entry which is preliminary data.</text>
</comment>
<reference evidence="4 5" key="1">
    <citation type="submission" date="2018-07" db="EMBL/GenBank/DDBJ databases">
        <title>Parabacteroides acidifaciens nov. sp., isolated from human feces.</title>
        <authorList>
            <person name="Wang Y.J."/>
        </authorList>
    </citation>
    <scope>NUCLEOTIDE SEQUENCE [LARGE SCALE GENOMIC DNA]</scope>
    <source>
        <strain evidence="4 5">426-9</strain>
    </source>
</reference>